<dbReference type="Proteomes" id="UP000184300">
    <property type="component" value="Unassembled WGS sequence"/>
</dbReference>
<feature type="region of interest" description="Disordered" evidence="1">
    <location>
        <begin position="488"/>
        <end position="512"/>
    </location>
</feature>
<evidence type="ECO:0000256" key="1">
    <source>
        <dbReference type="SAM" id="MobiDB-lite"/>
    </source>
</evidence>
<sequence length="512" mass="56818">MSFIDLFDFYSSKLGEYDPSQESTTPIKELPATPTRKALSKEVLEDGPSSDSVTKRRRHAVYMERPPVWLLSPDLPCGDQDLSGGDGDILCGRCGNSMKQSPGECSAGVCLRDFAQDTDTPDIAIEETTEEQEVFKRELLCDIAAAVAEAQATETDSNSEPETPLLSPFSEPTKRQCDYFSVANDHSDSSNSSEEDLPSRSLHSPLRQTKAGLCTRLHSYRDVRLEVGEKWAIQEGSLIICVDPSYTQFIRQEKLPDEFDITTGDFYIVCSLYADLWALCLKISFDRLADDGIDKALANCSTHLGFLPLCAVTLAANFSSFIRRCQSSNGASKYPSNGLPVMPPERSHSLNASKQFFQGDRLHIGLPSIVYETYNTLSLEAIDMDFIPLDSTLQQLFSSIGARRDSVHKLGKRMSPWKLWRGTKSPDSGLPDEAPRERRFSFRDYSGSRNSGNGSRWSSFSSAASQGRKWFSPRVPFNGHRRGIRGLMGGHDGFRGHTRGNSTASDPLGYYL</sequence>
<dbReference type="OrthoDB" id="4526763at2759"/>
<dbReference type="VEuPathDB" id="FungiDB:ASPGLDRAFT_47568"/>
<gene>
    <name evidence="2" type="ORF">ASPGLDRAFT_47568</name>
</gene>
<dbReference type="AlphaFoldDB" id="A0A1L9VIW1"/>
<evidence type="ECO:0000313" key="3">
    <source>
        <dbReference type="Proteomes" id="UP000184300"/>
    </source>
</evidence>
<dbReference type="EMBL" id="KV878898">
    <property type="protein sequence ID" value="OJJ83866.1"/>
    <property type="molecule type" value="Genomic_DNA"/>
</dbReference>
<protein>
    <submittedName>
        <fullName evidence="2">Uncharacterized protein</fullName>
    </submittedName>
</protein>
<dbReference type="RefSeq" id="XP_022400564.1">
    <property type="nucleotide sequence ID" value="XM_022546704.1"/>
</dbReference>
<name>A0A1L9VIW1_ASPGL</name>
<reference evidence="3" key="1">
    <citation type="journal article" date="2017" name="Genome Biol.">
        <title>Comparative genomics reveals high biological diversity and specific adaptations in the industrially and medically important fungal genus Aspergillus.</title>
        <authorList>
            <person name="de Vries R.P."/>
            <person name="Riley R."/>
            <person name="Wiebenga A."/>
            <person name="Aguilar-Osorio G."/>
            <person name="Amillis S."/>
            <person name="Uchima C.A."/>
            <person name="Anderluh G."/>
            <person name="Asadollahi M."/>
            <person name="Askin M."/>
            <person name="Barry K."/>
            <person name="Battaglia E."/>
            <person name="Bayram O."/>
            <person name="Benocci T."/>
            <person name="Braus-Stromeyer S.A."/>
            <person name="Caldana C."/>
            <person name="Canovas D."/>
            <person name="Cerqueira G.C."/>
            <person name="Chen F."/>
            <person name="Chen W."/>
            <person name="Choi C."/>
            <person name="Clum A."/>
            <person name="Dos Santos R.A."/>
            <person name="Damasio A.R."/>
            <person name="Diallinas G."/>
            <person name="Emri T."/>
            <person name="Fekete E."/>
            <person name="Flipphi M."/>
            <person name="Freyberg S."/>
            <person name="Gallo A."/>
            <person name="Gournas C."/>
            <person name="Habgood R."/>
            <person name="Hainaut M."/>
            <person name="Harispe M.L."/>
            <person name="Henrissat B."/>
            <person name="Hilden K.S."/>
            <person name="Hope R."/>
            <person name="Hossain A."/>
            <person name="Karabika E."/>
            <person name="Karaffa L."/>
            <person name="Karanyi Z."/>
            <person name="Krasevec N."/>
            <person name="Kuo A."/>
            <person name="Kusch H."/>
            <person name="LaButti K."/>
            <person name="Lagendijk E.L."/>
            <person name="Lapidus A."/>
            <person name="Levasseur A."/>
            <person name="Lindquist E."/>
            <person name="Lipzen A."/>
            <person name="Logrieco A.F."/>
            <person name="MacCabe A."/>
            <person name="Maekelae M.R."/>
            <person name="Malavazi I."/>
            <person name="Melin P."/>
            <person name="Meyer V."/>
            <person name="Mielnichuk N."/>
            <person name="Miskei M."/>
            <person name="Molnar A.P."/>
            <person name="Mule G."/>
            <person name="Ngan C.Y."/>
            <person name="Orejas M."/>
            <person name="Orosz E."/>
            <person name="Ouedraogo J.P."/>
            <person name="Overkamp K.M."/>
            <person name="Park H.-S."/>
            <person name="Perrone G."/>
            <person name="Piumi F."/>
            <person name="Punt P.J."/>
            <person name="Ram A.F."/>
            <person name="Ramon A."/>
            <person name="Rauscher S."/>
            <person name="Record E."/>
            <person name="Riano-Pachon D.M."/>
            <person name="Robert V."/>
            <person name="Roehrig J."/>
            <person name="Ruller R."/>
            <person name="Salamov A."/>
            <person name="Salih N.S."/>
            <person name="Samson R.A."/>
            <person name="Sandor E."/>
            <person name="Sanguinetti M."/>
            <person name="Schuetze T."/>
            <person name="Sepcic K."/>
            <person name="Shelest E."/>
            <person name="Sherlock G."/>
            <person name="Sophianopoulou V."/>
            <person name="Squina F.M."/>
            <person name="Sun H."/>
            <person name="Susca A."/>
            <person name="Todd R.B."/>
            <person name="Tsang A."/>
            <person name="Unkles S.E."/>
            <person name="van de Wiele N."/>
            <person name="van Rossen-Uffink D."/>
            <person name="Oliveira J.V."/>
            <person name="Vesth T.C."/>
            <person name="Visser J."/>
            <person name="Yu J.-H."/>
            <person name="Zhou M."/>
            <person name="Andersen M.R."/>
            <person name="Archer D.B."/>
            <person name="Baker S.E."/>
            <person name="Benoit I."/>
            <person name="Brakhage A.A."/>
            <person name="Braus G.H."/>
            <person name="Fischer R."/>
            <person name="Frisvad J.C."/>
            <person name="Goldman G.H."/>
            <person name="Houbraken J."/>
            <person name="Oakley B."/>
            <person name="Pocsi I."/>
            <person name="Scazzocchio C."/>
            <person name="Seiboth B."/>
            <person name="vanKuyk P.A."/>
            <person name="Wortman J."/>
            <person name="Dyer P.S."/>
            <person name="Grigoriev I.V."/>
        </authorList>
    </citation>
    <scope>NUCLEOTIDE SEQUENCE [LARGE SCALE GENOMIC DNA]</scope>
    <source>
        <strain evidence="3">CBS 516.65</strain>
    </source>
</reference>
<feature type="region of interest" description="Disordered" evidence="1">
    <location>
        <begin position="16"/>
        <end position="57"/>
    </location>
</feature>
<organism evidence="2 3">
    <name type="scientific">Aspergillus glaucus CBS 516.65</name>
    <dbReference type="NCBI Taxonomy" id="1160497"/>
    <lineage>
        <taxon>Eukaryota</taxon>
        <taxon>Fungi</taxon>
        <taxon>Dikarya</taxon>
        <taxon>Ascomycota</taxon>
        <taxon>Pezizomycotina</taxon>
        <taxon>Eurotiomycetes</taxon>
        <taxon>Eurotiomycetidae</taxon>
        <taxon>Eurotiales</taxon>
        <taxon>Aspergillaceae</taxon>
        <taxon>Aspergillus</taxon>
        <taxon>Aspergillus subgen. Aspergillus</taxon>
    </lineage>
</organism>
<proteinExistence type="predicted"/>
<keyword evidence="3" id="KW-1185">Reference proteome</keyword>
<feature type="region of interest" description="Disordered" evidence="1">
    <location>
        <begin position="151"/>
        <end position="172"/>
    </location>
</feature>
<dbReference type="GeneID" id="34462965"/>
<accession>A0A1L9VIW1</accession>
<evidence type="ECO:0000313" key="2">
    <source>
        <dbReference type="EMBL" id="OJJ83866.1"/>
    </source>
</evidence>